<dbReference type="OrthoDB" id="19542at2"/>
<feature type="transmembrane region" description="Helical" evidence="1">
    <location>
        <begin position="43"/>
        <end position="61"/>
    </location>
</feature>
<accession>A0A365UCT2</accession>
<keyword evidence="1" id="KW-1133">Transmembrane helix</keyword>
<evidence type="ECO:0000256" key="1">
    <source>
        <dbReference type="SAM" id="Phobius"/>
    </source>
</evidence>
<dbReference type="InterPro" id="IPR010344">
    <property type="entry name" value="YbjH"/>
</dbReference>
<dbReference type="AlphaFoldDB" id="A0A365UCT2"/>
<dbReference type="Proteomes" id="UP000253370">
    <property type="component" value="Unassembled WGS sequence"/>
</dbReference>
<evidence type="ECO:0000313" key="3">
    <source>
        <dbReference type="Proteomes" id="UP000253370"/>
    </source>
</evidence>
<keyword evidence="1" id="KW-0812">Transmembrane</keyword>
<sequence length="745" mass="81936">MANIVTRNASRRADIVGTLTPGAPRTAGALPVRRRRRRAFARLAPAAAPLVALLCAAPGPAQELPPEAGFNTYGTPGLIDMPTARSRRDGELAFTLSHFRNQTRSTLTFQVTPRLSASFRYANLYDIRPGGPDGAVVDFRFDRSFSLQYRLFEETATRPAVAVGLNDFLGTGLYSSEYVVASKTFSDRLRVTGGLGWGRLGTEGGFTNPLGILGDRFEDRPERDSGLGGEVRTAQWFRGDAALFGGLEWQATDRLTLLAEYSSDAYPNEDGAAFDRRSPLNFGAQYDLRPGITLGLNYLYGAEFGAQVTFATDPATRPFGSGRGAAPPPVVPRGPASAADLGWDLGAAAPGLRDRAAAALAAEGVRLHAFDLRRTHLRIEIENLRYRATAQAVGRTARALTGLLPASVETLTVVPVFDGVAGSAITIRRSDLEELEFAYDNVWASFARARIEGARPAESPVPGRYPRFETRIEPYISPSLFDPDAPIRADAGIALGAEWEPAPGWLIAGRVQKKVIGNLDESDRPSTSVLPRVRSEFNIYDREGDPALTELSANYFFQPRENLYGRLSFGYLERMFGGVSGELLWKEVESPLALGLEVNYVKQRDFDQGFGFRDYEVATGHASLYWDMGNGFHTQVDAGRYLAGDWGATLTVDREFANGWRVGAFATLTDVPFDDFGEGSFDKGLRLTIPLDWITGQEDRRSVSTVIRPVQRDGGQRLDVDHRLYEKIREAHRTGLREDWGRFWR</sequence>
<evidence type="ECO:0000313" key="2">
    <source>
        <dbReference type="EMBL" id="RBI87209.1"/>
    </source>
</evidence>
<keyword evidence="3" id="KW-1185">Reference proteome</keyword>
<name>A0A365UCT2_9RHOB</name>
<dbReference type="EMBL" id="QNTQ01000002">
    <property type="protein sequence ID" value="RBI87209.1"/>
    <property type="molecule type" value="Genomic_DNA"/>
</dbReference>
<dbReference type="Pfam" id="PF06082">
    <property type="entry name" value="YjbH"/>
    <property type="match status" value="1"/>
</dbReference>
<reference evidence="2 3" key="1">
    <citation type="submission" date="2018-07" db="EMBL/GenBank/DDBJ databases">
        <title>Rhodosalinus sp. strain E84T genomic sequence and assembly.</title>
        <authorList>
            <person name="Liu Z.-W."/>
            <person name="Lu D.-C."/>
        </authorList>
    </citation>
    <scope>NUCLEOTIDE SEQUENCE [LARGE SCALE GENOMIC DNA]</scope>
    <source>
        <strain evidence="2 3">E84</strain>
    </source>
</reference>
<protein>
    <submittedName>
        <fullName evidence="2">YjbH domain-containing protein</fullName>
    </submittedName>
</protein>
<organism evidence="2 3">
    <name type="scientific">Rhodosalinus halophilus</name>
    <dbReference type="NCBI Taxonomy" id="2259333"/>
    <lineage>
        <taxon>Bacteria</taxon>
        <taxon>Pseudomonadati</taxon>
        <taxon>Pseudomonadota</taxon>
        <taxon>Alphaproteobacteria</taxon>
        <taxon>Rhodobacterales</taxon>
        <taxon>Paracoccaceae</taxon>
        <taxon>Rhodosalinus</taxon>
    </lineage>
</organism>
<proteinExistence type="predicted"/>
<keyword evidence="1" id="KW-0472">Membrane</keyword>
<gene>
    <name evidence="2" type="ORF">DRV85_03545</name>
</gene>
<comment type="caution">
    <text evidence="2">The sequence shown here is derived from an EMBL/GenBank/DDBJ whole genome shotgun (WGS) entry which is preliminary data.</text>
</comment>